<dbReference type="STRING" id="573413.Spirs_2354"/>
<organism evidence="1 2">
    <name type="scientific">Sediminispirochaeta smaragdinae (strain DSM 11293 / JCM 15392 / SEBR 4228)</name>
    <name type="common">Spirochaeta smaragdinae</name>
    <dbReference type="NCBI Taxonomy" id="573413"/>
    <lineage>
        <taxon>Bacteria</taxon>
        <taxon>Pseudomonadati</taxon>
        <taxon>Spirochaetota</taxon>
        <taxon>Spirochaetia</taxon>
        <taxon>Spirochaetales</taxon>
        <taxon>Spirochaetaceae</taxon>
        <taxon>Sediminispirochaeta</taxon>
    </lineage>
</organism>
<dbReference type="Proteomes" id="UP000002318">
    <property type="component" value="Chromosome"/>
</dbReference>
<name>E1R1U3_SEDSS</name>
<gene>
    <name evidence="1" type="ordered locus">Spirs_2354</name>
</gene>
<dbReference type="EMBL" id="CP002116">
    <property type="protein sequence ID" value="ADK81469.1"/>
    <property type="molecule type" value="Genomic_DNA"/>
</dbReference>
<reference evidence="1 2" key="1">
    <citation type="journal article" date="2010" name="Stand. Genomic Sci.">
        <title>Complete genome sequence of Spirochaeta smaragdinae type strain (SEBR 4228).</title>
        <authorList>
            <person name="Mavromatis K."/>
            <person name="Yasawong M."/>
            <person name="Chertkov O."/>
            <person name="Lapidus A."/>
            <person name="Lucas S."/>
            <person name="Nolan M."/>
            <person name="Del Rio T.G."/>
            <person name="Tice H."/>
            <person name="Cheng J.F."/>
            <person name="Pitluck S."/>
            <person name="Liolios K."/>
            <person name="Ivanova N."/>
            <person name="Tapia R."/>
            <person name="Han C."/>
            <person name="Bruce D."/>
            <person name="Goodwin L."/>
            <person name="Pati A."/>
            <person name="Chen A."/>
            <person name="Palaniappan K."/>
            <person name="Land M."/>
            <person name="Hauser L."/>
            <person name="Chang Y.J."/>
            <person name="Jeffries C.D."/>
            <person name="Detter J.C."/>
            <person name="Rohde M."/>
            <person name="Brambilla E."/>
            <person name="Spring S."/>
            <person name="Goker M."/>
            <person name="Sikorski J."/>
            <person name="Woyke T."/>
            <person name="Bristow J."/>
            <person name="Eisen J.A."/>
            <person name="Markowitz V."/>
            <person name="Hugenholtz P."/>
            <person name="Klenk H.P."/>
            <person name="Kyrpides N.C."/>
        </authorList>
    </citation>
    <scope>NUCLEOTIDE SEQUENCE [LARGE SCALE GENOMIC DNA]</scope>
    <source>
        <strain evidence="2">DSM 11293 / JCM 15392 / SEBR 4228</strain>
    </source>
</reference>
<dbReference type="HOGENOM" id="CLU_1214343_0_0_12"/>
<accession>E1R1U3</accession>
<dbReference type="Pfam" id="PF10719">
    <property type="entry name" value="ComFB"/>
    <property type="match status" value="1"/>
</dbReference>
<dbReference type="OrthoDB" id="357845at2"/>
<dbReference type="AlphaFoldDB" id="E1R1U3"/>
<keyword evidence="2" id="KW-1185">Reference proteome</keyword>
<sequence>MQVFNVMEELVLEMVHEIFEEKRGKGFPLVDCEQCRLDVACYVLNRIEPEYLISGRGVVHVQNELRQNFQKRADIVSLVNEGIRIITQNQRPYYEAHEDESAKEEGISRGPYFNFPAIIGTILNGKTFEPAENLNVFLFQDGKPVSMIDRSWPNPYFIVRSTRGSFSFWPRPIKASRENEKKNVNLEIRAEAEGFQPIRHFIDIQLTAVQAYCTTFSMERSLKVGNLYFFTKASEEEQRELGVEDL</sequence>
<dbReference type="InterPro" id="IPR019657">
    <property type="entry name" value="ComFB"/>
</dbReference>
<dbReference type="eggNOG" id="ENOG5032KM3">
    <property type="taxonomic scope" value="Bacteria"/>
</dbReference>
<evidence type="ECO:0000313" key="1">
    <source>
        <dbReference type="EMBL" id="ADK81469.1"/>
    </source>
</evidence>
<evidence type="ECO:0000313" key="2">
    <source>
        <dbReference type="Proteomes" id="UP000002318"/>
    </source>
</evidence>
<protein>
    <submittedName>
        <fullName evidence="1">Late competence development protein ComFB</fullName>
    </submittedName>
</protein>
<dbReference type="KEGG" id="ssm:Spirs_2354"/>
<proteinExistence type="predicted"/>